<gene>
    <name evidence="1" type="ORF">HBH39_07740</name>
</gene>
<name>A0A6G9QQ31_9GAMM</name>
<dbReference type="EMBL" id="CP050313">
    <property type="protein sequence ID" value="QIR16157.1"/>
    <property type="molecule type" value="Genomic_DNA"/>
</dbReference>
<dbReference type="KEGG" id="saes:HBH39_07740"/>
<sequence>MRLIFVSFTIFILAACSSKTDIEPMDFAGQFKDKFSTQIKGDGIKLFVYTAKIATASDRNLNDVPPHQQRIDRRKQDARSYAKEMRNKEELLQIWAQQVQVGLDKTIAMTGYCQNGYIELSRYVEAERGEIRGECQDGATEEDRVKFGR</sequence>
<evidence type="ECO:0000313" key="2">
    <source>
        <dbReference type="Proteomes" id="UP000502608"/>
    </source>
</evidence>
<evidence type="ECO:0000313" key="1">
    <source>
        <dbReference type="EMBL" id="QIR16157.1"/>
    </source>
</evidence>
<dbReference type="PROSITE" id="PS51257">
    <property type="entry name" value="PROKAR_LIPOPROTEIN"/>
    <property type="match status" value="1"/>
</dbReference>
<protein>
    <recommendedName>
        <fullName evidence="3">Lipoprotein</fullName>
    </recommendedName>
</protein>
<accession>A0A6G9QQ31</accession>
<dbReference type="AlphaFoldDB" id="A0A6G9QQ31"/>
<organism evidence="1 2">
    <name type="scientific">Shewanella aestuarii</name>
    <dbReference type="NCBI Taxonomy" id="1028752"/>
    <lineage>
        <taxon>Bacteria</taxon>
        <taxon>Pseudomonadati</taxon>
        <taxon>Pseudomonadota</taxon>
        <taxon>Gammaproteobacteria</taxon>
        <taxon>Alteromonadales</taxon>
        <taxon>Shewanellaceae</taxon>
        <taxon>Shewanella</taxon>
    </lineage>
</organism>
<reference evidence="1 2" key="1">
    <citation type="submission" date="2020-03" db="EMBL/GenBank/DDBJ databases">
        <title>Complete genome sequence of Shewanella sp.</title>
        <authorList>
            <person name="Kim Y.-S."/>
            <person name="Kim S.-J."/>
            <person name="Jung H.-K."/>
            <person name="Kim K.-H."/>
        </authorList>
    </citation>
    <scope>NUCLEOTIDE SEQUENCE [LARGE SCALE GENOMIC DNA]</scope>
    <source>
        <strain evidence="1 2">PN3F2</strain>
    </source>
</reference>
<dbReference type="Proteomes" id="UP000502608">
    <property type="component" value="Chromosome"/>
</dbReference>
<keyword evidence="2" id="KW-1185">Reference proteome</keyword>
<evidence type="ECO:0008006" key="3">
    <source>
        <dbReference type="Google" id="ProtNLM"/>
    </source>
</evidence>
<proteinExistence type="predicted"/>